<feature type="transmembrane region" description="Helical" evidence="6">
    <location>
        <begin position="15"/>
        <end position="38"/>
    </location>
</feature>
<feature type="compositionally biased region" description="Basic and acidic residues" evidence="5">
    <location>
        <begin position="332"/>
        <end position="342"/>
    </location>
</feature>
<dbReference type="GO" id="GO:0007189">
    <property type="term" value="P:adenylate cyclase-activating G protein-coupled receptor signaling pathway"/>
    <property type="evidence" value="ECO:0007669"/>
    <property type="project" value="TreeGrafter"/>
</dbReference>
<evidence type="ECO:0000256" key="3">
    <source>
        <dbReference type="ARBA" id="ARBA00022989"/>
    </source>
</evidence>
<evidence type="ECO:0000313" key="8">
    <source>
        <dbReference type="Proteomes" id="UP000305948"/>
    </source>
</evidence>
<dbReference type="PANTHER" id="PTHR23112:SF37">
    <property type="entry name" value="G PROTEIN-COUPLED RECEPTOR GPR1"/>
    <property type="match status" value="1"/>
</dbReference>
<evidence type="ECO:0000313" key="7">
    <source>
        <dbReference type="EMBL" id="TFK47582.1"/>
    </source>
</evidence>
<evidence type="ECO:0000256" key="6">
    <source>
        <dbReference type="SAM" id="Phobius"/>
    </source>
</evidence>
<dbReference type="GO" id="GO:0004930">
    <property type="term" value="F:G protein-coupled receptor activity"/>
    <property type="evidence" value="ECO:0007669"/>
    <property type="project" value="TreeGrafter"/>
</dbReference>
<feature type="transmembrane region" description="Helical" evidence="6">
    <location>
        <begin position="269"/>
        <end position="291"/>
    </location>
</feature>
<sequence>MAEPTSYQSYEPAGVTATIIAGALSIVAILIAFATGATRTLAREDTHVRPYFISLLLANFLQSFGTVMNAKWVHLGYVLGDNFCVVQGILKHAGNIATAMWAFMVAAHLFHLLFLRWKSTRVGLYLTLALGWSIIIFIVSLGPTVIADSTHGPYFGVSGLWCWITPDYPREQFFLEYFFEFFAAGVSFFLYTTILLRVRGNLMKCEGKWRLRWVPRGESWQLAISRDIIDSAMVRVATHMVWYPIAYSVLLLPIALARMTEFAMRVPSWATILCDVIFNLSGFINVVLLVMTKKLLPDTNTLPTFATPRKSLDLSSPAATGITPFLITSAQQEKESAPERRSLALARSDSNGSVSSVESDTAPLVRTRNQYSIRA</sequence>
<dbReference type="AlphaFoldDB" id="A0A5C3MQA1"/>
<dbReference type="SUPFAM" id="SSF81321">
    <property type="entry name" value="Family A G protein-coupled receptor-like"/>
    <property type="match status" value="1"/>
</dbReference>
<organism evidence="7 8">
    <name type="scientific">Heliocybe sulcata</name>
    <dbReference type="NCBI Taxonomy" id="5364"/>
    <lineage>
        <taxon>Eukaryota</taxon>
        <taxon>Fungi</taxon>
        <taxon>Dikarya</taxon>
        <taxon>Basidiomycota</taxon>
        <taxon>Agaricomycotina</taxon>
        <taxon>Agaricomycetes</taxon>
        <taxon>Gloeophyllales</taxon>
        <taxon>Gloeophyllaceae</taxon>
        <taxon>Heliocybe</taxon>
    </lineage>
</organism>
<keyword evidence="4 6" id="KW-0472">Membrane</keyword>
<feature type="transmembrane region" description="Helical" evidence="6">
    <location>
        <begin position="177"/>
        <end position="198"/>
    </location>
</feature>
<dbReference type="Gene3D" id="1.20.1070.10">
    <property type="entry name" value="Rhodopsin 7-helix transmembrane proteins"/>
    <property type="match status" value="1"/>
</dbReference>
<reference evidence="7 8" key="1">
    <citation type="journal article" date="2019" name="Nat. Ecol. Evol.">
        <title>Megaphylogeny resolves global patterns of mushroom evolution.</title>
        <authorList>
            <person name="Varga T."/>
            <person name="Krizsan K."/>
            <person name="Foldi C."/>
            <person name="Dima B."/>
            <person name="Sanchez-Garcia M."/>
            <person name="Sanchez-Ramirez S."/>
            <person name="Szollosi G.J."/>
            <person name="Szarkandi J.G."/>
            <person name="Papp V."/>
            <person name="Albert L."/>
            <person name="Andreopoulos W."/>
            <person name="Angelini C."/>
            <person name="Antonin V."/>
            <person name="Barry K.W."/>
            <person name="Bougher N.L."/>
            <person name="Buchanan P."/>
            <person name="Buyck B."/>
            <person name="Bense V."/>
            <person name="Catcheside P."/>
            <person name="Chovatia M."/>
            <person name="Cooper J."/>
            <person name="Damon W."/>
            <person name="Desjardin D."/>
            <person name="Finy P."/>
            <person name="Geml J."/>
            <person name="Haridas S."/>
            <person name="Hughes K."/>
            <person name="Justo A."/>
            <person name="Karasinski D."/>
            <person name="Kautmanova I."/>
            <person name="Kiss B."/>
            <person name="Kocsube S."/>
            <person name="Kotiranta H."/>
            <person name="LaButti K.M."/>
            <person name="Lechner B.E."/>
            <person name="Liimatainen K."/>
            <person name="Lipzen A."/>
            <person name="Lukacs Z."/>
            <person name="Mihaltcheva S."/>
            <person name="Morgado L.N."/>
            <person name="Niskanen T."/>
            <person name="Noordeloos M.E."/>
            <person name="Ohm R.A."/>
            <person name="Ortiz-Santana B."/>
            <person name="Ovrebo C."/>
            <person name="Racz N."/>
            <person name="Riley R."/>
            <person name="Savchenko A."/>
            <person name="Shiryaev A."/>
            <person name="Soop K."/>
            <person name="Spirin V."/>
            <person name="Szebenyi C."/>
            <person name="Tomsovsky M."/>
            <person name="Tulloss R.E."/>
            <person name="Uehling J."/>
            <person name="Grigoriev I.V."/>
            <person name="Vagvolgyi C."/>
            <person name="Papp T."/>
            <person name="Martin F.M."/>
            <person name="Miettinen O."/>
            <person name="Hibbett D.S."/>
            <person name="Nagy L.G."/>
        </authorList>
    </citation>
    <scope>NUCLEOTIDE SEQUENCE [LARGE SCALE GENOMIC DNA]</scope>
    <source>
        <strain evidence="7 8">OMC1185</strain>
    </source>
</reference>
<evidence type="ECO:0000256" key="2">
    <source>
        <dbReference type="ARBA" id="ARBA00022692"/>
    </source>
</evidence>
<feature type="transmembrane region" description="Helical" evidence="6">
    <location>
        <begin position="93"/>
        <end position="115"/>
    </location>
</feature>
<dbReference type="GO" id="GO:0005886">
    <property type="term" value="C:plasma membrane"/>
    <property type="evidence" value="ECO:0007669"/>
    <property type="project" value="TreeGrafter"/>
</dbReference>
<gene>
    <name evidence="7" type="ORF">OE88DRAFT_1665801</name>
</gene>
<dbReference type="EMBL" id="ML213523">
    <property type="protein sequence ID" value="TFK47582.1"/>
    <property type="molecule type" value="Genomic_DNA"/>
</dbReference>
<keyword evidence="2 6" id="KW-0812">Transmembrane</keyword>
<evidence type="ECO:0000256" key="5">
    <source>
        <dbReference type="SAM" id="MobiDB-lite"/>
    </source>
</evidence>
<dbReference type="STRING" id="5364.A0A5C3MQA1"/>
<dbReference type="OrthoDB" id="100006at2759"/>
<evidence type="ECO:0000256" key="4">
    <source>
        <dbReference type="ARBA" id="ARBA00023136"/>
    </source>
</evidence>
<feature type="transmembrane region" description="Helical" evidence="6">
    <location>
        <begin position="50"/>
        <end position="73"/>
    </location>
</feature>
<keyword evidence="3 6" id="KW-1133">Transmembrane helix</keyword>
<accession>A0A5C3MQA1</accession>
<feature type="transmembrane region" description="Helical" evidence="6">
    <location>
        <begin position="122"/>
        <end position="146"/>
    </location>
</feature>
<name>A0A5C3MQA1_9AGAM</name>
<comment type="subcellular location">
    <subcellularLocation>
        <location evidence="1">Membrane</location>
        <topology evidence="1">Multi-pass membrane protein</topology>
    </subcellularLocation>
</comment>
<evidence type="ECO:0000256" key="1">
    <source>
        <dbReference type="ARBA" id="ARBA00004141"/>
    </source>
</evidence>
<keyword evidence="8" id="KW-1185">Reference proteome</keyword>
<feature type="region of interest" description="Disordered" evidence="5">
    <location>
        <begin position="331"/>
        <end position="375"/>
    </location>
</feature>
<feature type="compositionally biased region" description="Low complexity" evidence="5">
    <location>
        <begin position="348"/>
        <end position="360"/>
    </location>
</feature>
<feature type="transmembrane region" description="Helical" evidence="6">
    <location>
        <begin position="240"/>
        <end position="257"/>
    </location>
</feature>
<dbReference type="PANTHER" id="PTHR23112">
    <property type="entry name" value="G PROTEIN-COUPLED RECEPTOR 157-RELATED"/>
    <property type="match status" value="1"/>
</dbReference>
<protein>
    <submittedName>
        <fullName evidence="7">Uncharacterized protein</fullName>
    </submittedName>
</protein>
<proteinExistence type="predicted"/>
<dbReference type="Proteomes" id="UP000305948">
    <property type="component" value="Unassembled WGS sequence"/>
</dbReference>